<protein>
    <submittedName>
        <fullName evidence="9">Peptidase A1 family protein</fullName>
    </submittedName>
</protein>
<dbReference type="FunFam" id="2.40.70.10:FF:000002">
    <property type="entry name" value="Vacuolar aspartic proteinase"/>
    <property type="match status" value="1"/>
</dbReference>
<evidence type="ECO:0000256" key="2">
    <source>
        <dbReference type="ARBA" id="ARBA00022670"/>
    </source>
</evidence>
<keyword evidence="4" id="KW-0378">Hydrolase</keyword>
<dbReference type="OrthoDB" id="771136at2759"/>
<evidence type="ECO:0000313" key="10">
    <source>
        <dbReference type="Proteomes" id="UP001063166"/>
    </source>
</evidence>
<keyword evidence="5" id="KW-1015">Disulfide bond</keyword>
<reference evidence="9" key="1">
    <citation type="submission" date="2022-07" db="EMBL/GenBank/DDBJ databases">
        <title>The genome of Lyophyllum shimeji provides insight into the initial evolution of ectomycorrhizal fungal genome.</title>
        <authorList>
            <person name="Kobayashi Y."/>
            <person name="Shibata T."/>
            <person name="Hirakawa H."/>
            <person name="Shigenobu S."/>
            <person name="Nishiyama T."/>
            <person name="Yamada A."/>
            <person name="Hasebe M."/>
            <person name="Kawaguchi M."/>
        </authorList>
    </citation>
    <scope>NUCLEOTIDE SEQUENCE</scope>
    <source>
        <strain evidence="9">AT787</strain>
    </source>
</reference>
<feature type="domain" description="Peptidase A1" evidence="8">
    <location>
        <begin position="57"/>
        <end position="351"/>
    </location>
</feature>
<keyword evidence="7" id="KW-0732">Signal</keyword>
<evidence type="ECO:0000259" key="8">
    <source>
        <dbReference type="PROSITE" id="PS51767"/>
    </source>
</evidence>
<dbReference type="EMBL" id="BRPK01000013">
    <property type="protein sequence ID" value="GLB43272.1"/>
    <property type="molecule type" value="Genomic_DNA"/>
</dbReference>
<name>A0A9P3USJ2_LYOSH</name>
<feature type="chain" id="PRO_5040232559" evidence="7">
    <location>
        <begin position="20"/>
        <end position="354"/>
    </location>
</feature>
<keyword evidence="2" id="KW-0645">Protease</keyword>
<organism evidence="9 10">
    <name type="scientific">Lyophyllum shimeji</name>
    <name type="common">Hon-shimeji</name>
    <name type="synonym">Tricholoma shimeji</name>
    <dbReference type="NCBI Taxonomy" id="47721"/>
    <lineage>
        <taxon>Eukaryota</taxon>
        <taxon>Fungi</taxon>
        <taxon>Dikarya</taxon>
        <taxon>Basidiomycota</taxon>
        <taxon>Agaricomycotina</taxon>
        <taxon>Agaricomycetes</taxon>
        <taxon>Agaricomycetidae</taxon>
        <taxon>Agaricales</taxon>
        <taxon>Tricholomatineae</taxon>
        <taxon>Lyophyllaceae</taxon>
        <taxon>Lyophyllum</taxon>
    </lineage>
</organism>
<dbReference type="InterPro" id="IPR021109">
    <property type="entry name" value="Peptidase_aspartic_dom_sf"/>
</dbReference>
<evidence type="ECO:0000256" key="3">
    <source>
        <dbReference type="ARBA" id="ARBA00022750"/>
    </source>
</evidence>
<dbReference type="AlphaFoldDB" id="A0A9P3USJ2"/>
<accession>A0A9P3USJ2</accession>
<comment type="caution">
    <text evidence="9">The sequence shown here is derived from an EMBL/GenBank/DDBJ whole genome shotgun (WGS) entry which is preliminary data.</text>
</comment>
<dbReference type="SUPFAM" id="SSF50630">
    <property type="entry name" value="Acid proteases"/>
    <property type="match status" value="1"/>
</dbReference>
<keyword evidence="6" id="KW-0325">Glycoprotein</keyword>
<dbReference type="PROSITE" id="PS51767">
    <property type="entry name" value="PEPTIDASE_A1"/>
    <property type="match status" value="1"/>
</dbReference>
<evidence type="ECO:0000256" key="5">
    <source>
        <dbReference type="ARBA" id="ARBA00023157"/>
    </source>
</evidence>
<dbReference type="PANTHER" id="PTHR47966">
    <property type="entry name" value="BETA-SITE APP-CLEAVING ENZYME, ISOFORM A-RELATED"/>
    <property type="match status" value="1"/>
</dbReference>
<evidence type="ECO:0000256" key="7">
    <source>
        <dbReference type="SAM" id="SignalP"/>
    </source>
</evidence>
<proteinExistence type="inferred from homology"/>
<evidence type="ECO:0000256" key="1">
    <source>
        <dbReference type="ARBA" id="ARBA00007447"/>
    </source>
</evidence>
<dbReference type="InterPro" id="IPR033121">
    <property type="entry name" value="PEPTIDASE_A1"/>
</dbReference>
<dbReference type="GO" id="GO:0004190">
    <property type="term" value="F:aspartic-type endopeptidase activity"/>
    <property type="evidence" value="ECO:0007669"/>
    <property type="project" value="UniProtKB-KW"/>
</dbReference>
<dbReference type="GO" id="GO:0006508">
    <property type="term" value="P:proteolysis"/>
    <property type="evidence" value="ECO:0007669"/>
    <property type="project" value="UniProtKB-KW"/>
</dbReference>
<dbReference type="InterPro" id="IPR001461">
    <property type="entry name" value="Aspartic_peptidase_A1"/>
</dbReference>
<keyword evidence="10" id="KW-1185">Reference proteome</keyword>
<dbReference type="PANTHER" id="PTHR47966:SF51">
    <property type="entry name" value="BETA-SITE APP-CLEAVING ENZYME, ISOFORM A-RELATED"/>
    <property type="match status" value="1"/>
</dbReference>
<feature type="signal peptide" evidence="7">
    <location>
        <begin position="1"/>
        <end position="19"/>
    </location>
</feature>
<sequence length="354" mass="38510">MLLALYTPLFFALLPFASAAGVYKLKFIKSQSTASDLAFDAAHLAEKALTLTQNLAYSAKISLGTPPQQARFHPVFFTSQISSWSTMTPDLAPFGCRARDAPSKHARRAIGTKVNGKKFAIQYGTGFVEGFYSQDMLRVSDLSVQAQIFGETFQESRQFEVAQYDGIFGLAYDSIAPNHTTPSFYNMSLASSSSAVSTGLAFTGKITYAPVRQRAYWEVELEQAKLGNTTAPLKNNGAAINTGISFIVMPTKTAVQFKAIIGAKKNPQGLNVVPCSTVPSLPLLTFYLDGKRYPSRGSDYIFYGQASKVCISGFIGLDINIPAGSFCILGDAFLRRYFTVHNLATNEFGFALSK</sequence>
<evidence type="ECO:0000256" key="4">
    <source>
        <dbReference type="ARBA" id="ARBA00022801"/>
    </source>
</evidence>
<dbReference type="Pfam" id="PF00026">
    <property type="entry name" value="Asp"/>
    <property type="match status" value="2"/>
</dbReference>
<keyword evidence="3" id="KW-0064">Aspartyl protease</keyword>
<evidence type="ECO:0000313" key="9">
    <source>
        <dbReference type="EMBL" id="GLB43272.1"/>
    </source>
</evidence>
<dbReference type="Gene3D" id="2.40.70.10">
    <property type="entry name" value="Acid Proteases"/>
    <property type="match status" value="2"/>
</dbReference>
<dbReference type="Proteomes" id="UP001063166">
    <property type="component" value="Unassembled WGS sequence"/>
</dbReference>
<evidence type="ECO:0000256" key="6">
    <source>
        <dbReference type="ARBA" id="ARBA00023180"/>
    </source>
</evidence>
<comment type="similarity">
    <text evidence="1">Belongs to the peptidase A1 family.</text>
</comment>
<gene>
    <name evidence="9" type="primary">1-Apr</name>
    <name evidence="9" type="ORF">LshimejAT787_1301730</name>
</gene>